<dbReference type="PANTHER" id="PTHR45626:SF11">
    <property type="entry name" value="FAMILY HELICASE, PUTATIVE (AFU_ORTHOLOGUE AFUA_5G06590)-RELATED"/>
    <property type="match status" value="1"/>
</dbReference>
<dbReference type="InterPro" id="IPR001650">
    <property type="entry name" value="Helicase_C-like"/>
</dbReference>
<dbReference type="InterPro" id="IPR027417">
    <property type="entry name" value="P-loop_NTPase"/>
</dbReference>
<dbReference type="EMBL" id="CABFNS010000720">
    <property type="protein sequence ID" value="VUC24428.1"/>
    <property type="molecule type" value="Genomic_DNA"/>
</dbReference>
<dbReference type="Pfam" id="PF00176">
    <property type="entry name" value="SNF2-rel_dom"/>
    <property type="match status" value="1"/>
</dbReference>
<dbReference type="PROSITE" id="PS51194">
    <property type="entry name" value="HELICASE_CTER"/>
    <property type="match status" value="1"/>
</dbReference>
<evidence type="ECO:0000259" key="5">
    <source>
        <dbReference type="PROSITE" id="PS51194"/>
    </source>
</evidence>
<organism evidence="6 7">
    <name type="scientific">Bionectria ochroleuca</name>
    <name type="common">Gliocladium roseum</name>
    <dbReference type="NCBI Taxonomy" id="29856"/>
    <lineage>
        <taxon>Eukaryota</taxon>
        <taxon>Fungi</taxon>
        <taxon>Dikarya</taxon>
        <taxon>Ascomycota</taxon>
        <taxon>Pezizomycotina</taxon>
        <taxon>Sordariomycetes</taxon>
        <taxon>Hypocreomycetidae</taxon>
        <taxon>Hypocreales</taxon>
        <taxon>Bionectriaceae</taxon>
        <taxon>Clonostachys</taxon>
    </lineage>
</organism>
<dbReference type="InterPro" id="IPR050628">
    <property type="entry name" value="SNF2_RAD54_helicase_TF"/>
</dbReference>
<keyword evidence="2" id="KW-0378">Hydrolase</keyword>
<dbReference type="SUPFAM" id="SSF52540">
    <property type="entry name" value="P-loop containing nucleoside triphosphate hydrolases"/>
    <property type="match status" value="2"/>
</dbReference>
<dbReference type="CDD" id="cd18793">
    <property type="entry name" value="SF2_C_SNF"/>
    <property type="match status" value="1"/>
</dbReference>
<dbReference type="PROSITE" id="PS51192">
    <property type="entry name" value="HELICASE_ATP_BIND_1"/>
    <property type="match status" value="1"/>
</dbReference>
<dbReference type="Pfam" id="PF00271">
    <property type="entry name" value="Helicase_C"/>
    <property type="match status" value="1"/>
</dbReference>
<dbReference type="InterPro" id="IPR049730">
    <property type="entry name" value="SNF2/RAD54-like_C"/>
</dbReference>
<reference evidence="6 7" key="1">
    <citation type="submission" date="2019-06" db="EMBL/GenBank/DDBJ databases">
        <authorList>
            <person name="Broberg M."/>
        </authorList>
    </citation>
    <scope>NUCLEOTIDE SEQUENCE [LARGE SCALE GENOMIC DNA]</scope>
</reference>
<evidence type="ECO:0000256" key="2">
    <source>
        <dbReference type="ARBA" id="ARBA00022801"/>
    </source>
</evidence>
<protein>
    <recommendedName>
        <fullName evidence="8">Helicase ATP-binding domain-containing protein</fullName>
    </recommendedName>
</protein>
<dbReference type="InterPro" id="IPR038718">
    <property type="entry name" value="SNF2-like_sf"/>
</dbReference>
<dbReference type="InterPro" id="IPR000330">
    <property type="entry name" value="SNF2_N"/>
</dbReference>
<feature type="domain" description="Helicase ATP-binding" evidence="4">
    <location>
        <begin position="2"/>
        <end position="206"/>
    </location>
</feature>
<accession>A0ABY6U0E9</accession>
<comment type="caution">
    <text evidence="6">The sequence shown here is derived from an EMBL/GenBank/DDBJ whole genome shotgun (WGS) entry which is preliminary data.</text>
</comment>
<dbReference type="PANTHER" id="PTHR45626">
    <property type="entry name" value="TRANSCRIPTION TERMINATION FACTOR 2-RELATED"/>
    <property type="match status" value="1"/>
</dbReference>
<sequence length="627" mass="69831">MLFAQSPFKGGFIGDEAGLGKSLTALITAIKLRQKLLPNCGFILIVCPPHCAAQWANEIETHFEPTTRPSYIILRDSNVSVQALLKYDIVICSGQFVMYRYKSLLAHCEYYANRRFNIYAEAQDREDEPQIKGRVSGPLHSRVYDRLGRKIAVLILDESHYARNPAAKVYRAILLLYYHHALLLTATPMLNNRLDMVKQMGLLPGGGPFIDDQHISAVFGLENGNASEPARYSYKALFERLACAITVARPKSVLRHLQKPKINYVVVNEPARWLELAISGYVRKSKQYLGIGKNSRQPSQQDSAADFAMLSIATQLDSNPLILQASSPPMIDAGEIHDSIAATLSKKFPHIANVDALGDAEWQNFKNYCEENLKLPEKLIQLTDDDGLVDDDQPMISDTDTSPGDTGIEMTSFMVDDAGLQELYPLPDEREYPFLGSEQASNDHLGGIPVPLAEELSRGESWENKLSSAEDDEIISTRVHAILECVIAEAIWRELHQLDVVEYNGTVPAEERAKCLERINTPGGLSILFLAADATRVGLNLAGVSHIIIAEPLWNLGLETHIIGRSDRLGQKHRGHVTKLVCEGSAIDNLVGEIREKETVTEPKYGFLVREDDEPFYTDSLSCEEEF</sequence>
<evidence type="ECO:0000313" key="7">
    <source>
        <dbReference type="Proteomes" id="UP000766486"/>
    </source>
</evidence>
<evidence type="ECO:0008006" key="8">
    <source>
        <dbReference type="Google" id="ProtNLM"/>
    </source>
</evidence>
<proteinExistence type="predicted"/>
<evidence type="ECO:0000313" key="6">
    <source>
        <dbReference type="EMBL" id="VUC24428.1"/>
    </source>
</evidence>
<evidence type="ECO:0000256" key="3">
    <source>
        <dbReference type="ARBA" id="ARBA00022840"/>
    </source>
</evidence>
<feature type="domain" description="Helicase C-terminal" evidence="5">
    <location>
        <begin position="461"/>
        <end position="615"/>
    </location>
</feature>
<dbReference type="SMART" id="SM00490">
    <property type="entry name" value="HELICc"/>
    <property type="match status" value="1"/>
</dbReference>
<keyword evidence="3" id="KW-0067">ATP-binding</keyword>
<dbReference type="Gene3D" id="3.40.50.10810">
    <property type="entry name" value="Tandem AAA-ATPase domain"/>
    <property type="match status" value="2"/>
</dbReference>
<dbReference type="Gene3D" id="3.40.50.300">
    <property type="entry name" value="P-loop containing nucleotide triphosphate hydrolases"/>
    <property type="match status" value="1"/>
</dbReference>
<name>A0ABY6U0E9_BIOOC</name>
<dbReference type="InterPro" id="IPR014001">
    <property type="entry name" value="Helicase_ATP-bd"/>
</dbReference>
<evidence type="ECO:0000256" key="1">
    <source>
        <dbReference type="ARBA" id="ARBA00022741"/>
    </source>
</evidence>
<evidence type="ECO:0000259" key="4">
    <source>
        <dbReference type="PROSITE" id="PS51192"/>
    </source>
</evidence>
<dbReference type="SMART" id="SM00487">
    <property type="entry name" value="DEXDc"/>
    <property type="match status" value="1"/>
</dbReference>
<keyword evidence="1" id="KW-0547">Nucleotide-binding</keyword>
<dbReference type="Proteomes" id="UP000766486">
    <property type="component" value="Unassembled WGS sequence"/>
</dbReference>
<keyword evidence="7" id="KW-1185">Reference proteome</keyword>
<gene>
    <name evidence="6" type="ORF">CLO192961_LOCUS143084</name>
</gene>